<gene>
    <name evidence="2" type="ORF">ROHU_011935</name>
</gene>
<name>A0A498LGT6_LABRO</name>
<protein>
    <submittedName>
        <fullName evidence="2">Uncharacterized protein</fullName>
    </submittedName>
</protein>
<dbReference type="AlphaFoldDB" id="A0A498LGT6"/>
<accession>A0A498LGT6</accession>
<evidence type="ECO:0000313" key="2">
    <source>
        <dbReference type="EMBL" id="RXN07519.1"/>
    </source>
</evidence>
<proteinExistence type="predicted"/>
<keyword evidence="1" id="KW-0812">Transmembrane</keyword>
<comment type="caution">
    <text evidence="2">The sequence shown here is derived from an EMBL/GenBank/DDBJ whole genome shotgun (WGS) entry which is preliminary data.</text>
</comment>
<sequence length="132" mass="14903">MVFPKQYTYIRPLFTILQCRQILPSPSFLKDNTVVNDAGNKMFAPYYPKSSSTDGSISKMTSLVRYLAVIVSYQEGGNMVIAWNNERMLFSLRQTSWACAATAFALALIAAELVLDLFDNDDLEDRDRLSIC</sequence>
<evidence type="ECO:0000256" key="1">
    <source>
        <dbReference type="SAM" id="Phobius"/>
    </source>
</evidence>
<organism evidence="2 3">
    <name type="scientific">Labeo rohita</name>
    <name type="common">Indian major carp</name>
    <name type="synonym">Cyprinus rohita</name>
    <dbReference type="NCBI Taxonomy" id="84645"/>
    <lineage>
        <taxon>Eukaryota</taxon>
        <taxon>Metazoa</taxon>
        <taxon>Chordata</taxon>
        <taxon>Craniata</taxon>
        <taxon>Vertebrata</taxon>
        <taxon>Euteleostomi</taxon>
        <taxon>Actinopterygii</taxon>
        <taxon>Neopterygii</taxon>
        <taxon>Teleostei</taxon>
        <taxon>Ostariophysi</taxon>
        <taxon>Cypriniformes</taxon>
        <taxon>Cyprinidae</taxon>
        <taxon>Labeoninae</taxon>
        <taxon>Labeonini</taxon>
        <taxon>Labeo</taxon>
    </lineage>
</organism>
<feature type="transmembrane region" description="Helical" evidence="1">
    <location>
        <begin position="97"/>
        <end position="118"/>
    </location>
</feature>
<dbReference type="Proteomes" id="UP000290572">
    <property type="component" value="Unassembled WGS sequence"/>
</dbReference>
<keyword evidence="1" id="KW-0472">Membrane</keyword>
<evidence type="ECO:0000313" key="3">
    <source>
        <dbReference type="Proteomes" id="UP000290572"/>
    </source>
</evidence>
<keyword evidence="3" id="KW-1185">Reference proteome</keyword>
<keyword evidence="1" id="KW-1133">Transmembrane helix</keyword>
<dbReference type="EMBL" id="QBIY01013346">
    <property type="protein sequence ID" value="RXN07519.1"/>
    <property type="molecule type" value="Genomic_DNA"/>
</dbReference>
<reference evidence="2 3" key="1">
    <citation type="submission" date="2018-03" db="EMBL/GenBank/DDBJ databases">
        <title>Draft genome sequence of Rohu Carp (Labeo rohita).</title>
        <authorList>
            <person name="Das P."/>
            <person name="Kushwaha B."/>
            <person name="Joshi C.G."/>
            <person name="Kumar D."/>
            <person name="Nagpure N.S."/>
            <person name="Sahoo L."/>
            <person name="Das S.P."/>
            <person name="Bit A."/>
            <person name="Patnaik S."/>
            <person name="Meher P.K."/>
            <person name="Jayasankar P."/>
            <person name="Koringa P.G."/>
            <person name="Patel N.V."/>
            <person name="Hinsu A.T."/>
            <person name="Kumar R."/>
            <person name="Pandey M."/>
            <person name="Agarwal S."/>
            <person name="Srivastava S."/>
            <person name="Singh M."/>
            <person name="Iquebal M.A."/>
            <person name="Jaiswal S."/>
            <person name="Angadi U.B."/>
            <person name="Kumar N."/>
            <person name="Raza M."/>
            <person name="Shah T.M."/>
            <person name="Rai A."/>
            <person name="Jena J.K."/>
        </authorList>
    </citation>
    <scope>NUCLEOTIDE SEQUENCE [LARGE SCALE GENOMIC DNA]</scope>
    <source>
        <strain evidence="2">DASCIFA01</strain>
        <tissue evidence="2">Testis</tissue>
    </source>
</reference>